<keyword evidence="1" id="KW-0812">Transmembrane</keyword>
<dbReference type="EMBL" id="CP104013">
    <property type="protein sequence ID" value="UYP45498.1"/>
    <property type="molecule type" value="Genomic_DNA"/>
</dbReference>
<protein>
    <submittedName>
        <fullName evidence="2">Uncharacterized protein</fullName>
    </submittedName>
</protein>
<gene>
    <name evidence="2" type="ORF">NEF87_001783</name>
</gene>
<keyword evidence="3" id="KW-1185">Reference proteome</keyword>
<keyword evidence="1" id="KW-1133">Transmembrane helix</keyword>
<accession>A0ABY6HQ84</accession>
<organism evidence="2 3">
    <name type="scientific">Candidatus Lokiarchaeum ossiferum</name>
    <dbReference type="NCBI Taxonomy" id="2951803"/>
    <lineage>
        <taxon>Archaea</taxon>
        <taxon>Promethearchaeati</taxon>
        <taxon>Promethearchaeota</taxon>
        <taxon>Promethearchaeia</taxon>
        <taxon>Promethearchaeales</taxon>
        <taxon>Promethearchaeaceae</taxon>
        <taxon>Candidatus Lokiarchaeum</taxon>
    </lineage>
</organism>
<sequence>MWQTGTLTQVLLVAFGGFIYIIFIDNLPMCI</sequence>
<dbReference type="Proteomes" id="UP001208689">
    <property type="component" value="Chromosome"/>
</dbReference>
<feature type="transmembrane region" description="Helical" evidence="1">
    <location>
        <begin position="6"/>
        <end position="24"/>
    </location>
</feature>
<proteinExistence type="predicted"/>
<reference evidence="2" key="1">
    <citation type="submission" date="2022-09" db="EMBL/GenBank/DDBJ databases">
        <title>Actin cytoskeleton and complex cell architecture in an #Asgard archaeon.</title>
        <authorList>
            <person name="Ponce Toledo R.I."/>
            <person name="Schleper C."/>
            <person name="Rodrigues Oliveira T."/>
            <person name="Wollweber F."/>
            <person name="Xu J."/>
            <person name="Rittmann S."/>
            <person name="Klingl A."/>
            <person name="Pilhofer M."/>
        </authorList>
    </citation>
    <scope>NUCLEOTIDE SEQUENCE</scope>
    <source>
        <strain evidence="2">B-35</strain>
    </source>
</reference>
<name>A0ABY6HQ84_9ARCH</name>
<keyword evidence="1" id="KW-0472">Membrane</keyword>
<evidence type="ECO:0000313" key="3">
    <source>
        <dbReference type="Proteomes" id="UP001208689"/>
    </source>
</evidence>
<evidence type="ECO:0000256" key="1">
    <source>
        <dbReference type="SAM" id="Phobius"/>
    </source>
</evidence>
<evidence type="ECO:0000313" key="2">
    <source>
        <dbReference type="EMBL" id="UYP45498.1"/>
    </source>
</evidence>